<dbReference type="EMBL" id="QJNS01000371">
    <property type="protein sequence ID" value="RYO78625.1"/>
    <property type="molecule type" value="Genomic_DNA"/>
</dbReference>
<keyword evidence="1" id="KW-1133">Transmembrane helix</keyword>
<organism evidence="2 3">
    <name type="scientific">Monosporascus cannonballus</name>
    <dbReference type="NCBI Taxonomy" id="155416"/>
    <lineage>
        <taxon>Eukaryota</taxon>
        <taxon>Fungi</taxon>
        <taxon>Dikarya</taxon>
        <taxon>Ascomycota</taxon>
        <taxon>Pezizomycotina</taxon>
        <taxon>Sordariomycetes</taxon>
        <taxon>Xylariomycetidae</taxon>
        <taxon>Xylariales</taxon>
        <taxon>Xylariales incertae sedis</taxon>
        <taxon>Monosporascus</taxon>
    </lineage>
</organism>
<evidence type="ECO:0000313" key="3">
    <source>
        <dbReference type="Proteomes" id="UP000294003"/>
    </source>
</evidence>
<evidence type="ECO:0000313" key="2">
    <source>
        <dbReference type="EMBL" id="RYO78625.1"/>
    </source>
</evidence>
<name>A0ABY0H074_9PEZI</name>
<gene>
    <name evidence="2" type="ORF">DL762_008599</name>
</gene>
<sequence>MTATTIITMTIFITITTTTVAATATMMWKGIWTTYQLSSRPGSVVLANGEVPYKEETGKRQAYPDGELTSQYGSSHRSMRDVDAREMGYRHEQPVFYVPDDKGRRWELDMAKEADAPYMIPKAGVGTHPKRCPYHGRVYELD</sequence>
<dbReference type="Proteomes" id="UP000294003">
    <property type="component" value="Unassembled WGS sequence"/>
</dbReference>
<accession>A0ABY0H074</accession>
<keyword evidence="1" id="KW-0472">Membrane</keyword>
<proteinExistence type="predicted"/>
<keyword evidence="3" id="KW-1185">Reference proteome</keyword>
<feature type="transmembrane region" description="Helical" evidence="1">
    <location>
        <begin position="6"/>
        <end position="28"/>
    </location>
</feature>
<evidence type="ECO:0000256" key="1">
    <source>
        <dbReference type="SAM" id="Phobius"/>
    </source>
</evidence>
<comment type="caution">
    <text evidence="2">The sequence shown here is derived from an EMBL/GenBank/DDBJ whole genome shotgun (WGS) entry which is preliminary data.</text>
</comment>
<protein>
    <recommendedName>
        <fullName evidence="4">Rieske domain-containing protein</fullName>
    </recommendedName>
</protein>
<keyword evidence="1" id="KW-0812">Transmembrane</keyword>
<evidence type="ECO:0008006" key="4">
    <source>
        <dbReference type="Google" id="ProtNLM"/>
    </source>
</evidence>
<reference evidence="2 3" key="1">
    <citation type="submission" date="2018-06" db="EMBL/GenBank/DDBJ databases">
        <title>Complete Genomes of Monosporascus.</title>
        <authorList>
            <person name="Robinson A.J."/>
            <person name="Natvig D.O."/>
        </authorList>
    </citation>
    <scope>NUCLEOTIDE SEQUENCE [LARGE SCALE GENOMIC DNA]</scope>
    <source>
        <strain evidence="2 3">CBS 609.92</strain>
    </source>
</reference>